<evidence type="ECO:0000313" key="6">
    <source>
        <dbReference type="Proteomes" id="UP000054498"/>
    </source>
</evidence>
<dbReference type="Gene3D" id="3.20.20.100">
    <property type="entry name" value="NADP-dependent oxidoreductase domain"/>
    <property type="match status" value="1"/>
</dbReference>
<comment type="similarity">
    <text evidence="1">Belongs to the aldo/keto reductase family.</text>
</comment>
<dbReference type="RefSeq" id="XP_013891967.1">
    <property type="nucleotide sequence ID" value="XM_014036513.1"/>
</dbReference>
<dbReference type="GeneID" id="25732634"/>
<protein>
    <recommendedName>
        <fullName evidence="4">NADP-dependent oxidoreductase domain-containing protein</fullName>
    </recommendedName>
</protein>
<dbReference type="PANTHER" id="PTHR43827">
    <property type="entry name" value="2,5-DIKETO-D-GLUCONIC ACID REDUCTASE"/>
    <property type="match status" value="1"/>
</dbReference>
<dbReference type="GO" id="GO:0016616">
    <property type="term" value="F:oxidoreductase activity, acting on the CH-OH group of donors, NAD or NADP as acceptor"/>
    <property type="evidence" value="ECO:0007669"/>
    <property type="project" value="UniProtKB-ARBA"/>
</dbReference>
<dbReference type="InterPro" id="IPR020471">
    <property type="entry name" value="AKR"/>
</dbReference>
<dbReference type="InterPro" id="IPR036812">
    <property type="entry name" value="NAD(P)_OxRdtase_dom_sf"/>
</dbReference>
<evidence type="ECO:0000259" key="4">
    <source>
        <dbReference type="Pfam" id="PF00248"/>
    </source>
</evidence>
<dbReference type="CDD" id="cd19071">
    <property type="entry name" value="AKR_AKR1-5-like"/>
    <property type="match status" value="1"/>
</dbReference>
<dbReference type="Proteomes" id="UP000054498">
    <property type="component" value="Unassembled WGS sequence"/>
</dbReference>
<dbReference type="Pfam" id="PF00248">
    <property type="entry name" value="Aldo_ket_red"/>
    <property type="match status" value="1"/>
</dbReference>
<gene>
    <name evidence="5" type="ORF">MNEG_15015</name>
</gene>
<dbReference type="SUPFAM" id="SSF51430">
    <property type="entry name" value="NAD(P)-linked oxidoreductase"/>
    <property type="match status" value="1"/>
</dbReference>
<keyword evidence="6" id="KW-1185">Reference proteome</keyword>
<dbReference type="AlphaFoldDB" id="A0A0D2IYE4"/>
<name>A0A0D2IYE4_9CHLO</name>
<proteinExistence type="inferred from homology"/>
<evidence type="ECO:0000256" key="2">
    <source>
        <dbReference type="ARBA" id="ARBA00022857"/>
    </source>
</evidence>
<accession>A0A0D2IYE4</accession>
<evidence type="ECO:0000313" key="5">
    <source>
        <dbReference type="EMBL" id="KIY92947.1"/>
    </source>
</evidence>
<dbReference type="PRINTS" id="PR00069">
    <property type="entry name" value="ALDKETRDTASE"/>
</dbReference>
<dbReference type="InterPro" id="IPR023210">
    <property type="entry name" value="NADP_OxRdtase_dom"/>
</dbReference>
<dbReference type="PANTHER" id="PTHR43827:SF3">
    <property type="entry name" value="NADP-DEPENDENT OXIDOREDUCTASE DOMAIN-CONTAINING PROTEIN"/>
    <property type="match status" value="1"/>
</dbReference>
<dbReference type="EMBL" id="KK105174">
    <property type="protein sequence ID" value="KIY92947.1"/>
    <property type="molecule type" value="Genomic_DNA"/>
</dbReference>
<sequence length="186" mass="20033">MASSRDVGSRSLEALVDEGLVRGLGVSNCSTAQVEGLLRVAKHKPLVNEVELHPLLAQRKMVGVLFRQGVACVAYAPLGGHYQDQAEALGHPVVLDIAKRNDRTPAQVLLRYNMQRGVPVIPKASSPPHLAENIAHAFDWRLTNADKAALDALDCGRRFIAALPGHEWGDAEEGGVAKPSLVLKQQ</sequence>
<reference evidence="5 6" key="1">
    <citation type="journal article" date="2013" name="BMC Genomics">
        <title>Reconstruction of the lipid metabolism for the microalga Monoraphidium neglectum from its genome sequence reveals characteristics suitable for biofuel production.</title>
        <authorList>
            <person name="Bogen C."/>
            <person name="Al-Dilaimi A."/>
            <person name="Albersmeier A."/>
            <person name="Wichmann J."/>
            <person name="Grundmann M."/>
            <person name="Rupp O."/>
            <person name="Lauersen K.J."/>
            <person name="Blifernez-Klassen O."/>
            <person name="Kalinowski J."/>
            <person name="Goesmann A."/>
            <person name="Mussgnug J.H."/>
            <person name="Kruse O."/>
        </authorList>
    </citation>
    <scope>NUCLEOTIDE SEQUENCE [LARGE SCALE GENOMIC DNA]</scope>
    <source>
        <strain evidence="5 6">SAG 48.87</strain>
    </source>
</reference>
<dbReference type="KEGG" id="mng:MNEG_15015"/>
<evidence type="ECO:0000256" key="3">
    <source>
        <dbReference type="ARBA" id="ARBA00023002"/>
    </source>
</evidence>
<dbReference type="OrthoDB" id="416253at2759"/>
<keyword evidence="3" id="KW-0560">Oxidoreductase</keyword>
<feature type="domain" description="NADP-dependent oxidoreductase" evidence="4">
    <location>
        <begin position="10"/>
        <end position="153"/>
    </location>
</feature>
<keyword evidence="2" id="KW-0521">NADP</keyword>
<evidence type="ECO:0000256" key="1">
    <source>
        <dbReference type="ARBA" id="ARBA00007905"/>
    </source>
</evidence>
<dbReference type="STRING" id="145388.A0A0D2IYE4"/>
<organism evidence="5 6">
    <name type="scientific">Monoraphidium neglectum</name>
    <dbReference type="NCBI Taxonomy" id="145388"/>
    <lineage>
        <taxon>Eukaryota</taxon>
        <taxon>Viridiplantae</taxon>
        <taxon>Chlorophyta</taxon>
        <taxon>core chlorophytes</taxon>
        <taxon>Chlorophyceae</taxon>
        <taxon>CS clade</taxon>
        <taxon>Sphaeropleales</taxon>
        <taxon>Selenastraceae</taxon>
        <taxon>Monoraphidium</taxon>
    </lineage>
</organism>